<comment type="caution">
    <text evidence="8">The sequence shown here is derived from an EMBL/GenBank/DDBJ whole genome shotgun (WGS) entry which is preliminary data.</text>
</comment>
<reference evidence="8 9" key="1">
    <citation type="submission" date="2016-08" db="EMBL/GenBank/DDBJ databases">
        <authorList>
            <consortium name="Lentinula edodes genome sequencing consortium"/>
            <person name="Sakamoto Y."/>
            <person name="Nakade K."/>
            <person name="Sato S."/>
            <person name="Yoshida Y."/>
            <person name="Miyazaki K."/>
            <person name="Natsume S."/>
            <person name="Konno N."/>
        </authorList>
    </citation>
    <scope>NUCLEOTIDE SEQUENCE [LARGE SCALE GENOMIC DNA]</scope>
    <source>
        <strain evidence="8 9">NBRC 111202</strain>
    </source>
</reference>
<dbReference type="EMBL" id="BDGU01000344">
    <property type="protein sequence ID" value="GAW06702.1"/>
    <property type="molecule type" value="Genomic_DNA"/>
</dbReference>
<accession>A0A1Q3EHN0</accession>
<evidence type="ECO:0000256" key="5">
    <source>
        <dbReference type="ARBA" id="ARBA00022801"/>
    </source>
</evidence>
<dbReference type="Pfam" id="PF17917">
    <property type="entry name" value="RT_RNaseH"/>
    <property type="match status" value="1"/>
</dbReference>
<keyword evidence="9" id="KW-1185">Reference proteome</keyword>
<evidence type="ECO:0000313" key="9">
    <source>
        <dbReference type="Proteomes" id="UP000188533"/>
    </source>
</evidence>
<keyword evidence="4" id="KW-0255">Endonuclease</keyword>
<gene>
    <name evidence="8" type="ORF">LENED_008644</name>
</gene>
<keyword evidence="2" id="KW-0548">Nucleotidyltransferase</keyword>
<evidence type="ECO:0000256" key="3">
    <source>
        <dbReference type="ARBA" id="ARBA00022722"/>
    </source>
</evidence>
<evidence type="ECO:0000256" key="1">
    <source>
        <dbReference type="ARBA" id="ARBA00022679"/>
    </source>
</evidence>
<dbReference type="GO" id="GO:0004519">
    <property type="term" value="F:endonuclease activity"/>
    <property type="evidence" value="ECO:0007669"/>
    <property type="project" value="UniProtKB-KW"/>
</dbReference>
<dbReference type="Proteomes" id="UP000188533">
    <property type="component" value="Unassembled WGS sequence"/>
</dbReference>
<keyword evidence="5" id="KW-0378">Hydrolase</keyword>
<dbReference type="InterPro" id="IPR041373">
    <property type="entry name" value="RT_RNaseH"/>
</dbReference>
<name>A0A1Q3EHN0_LENED</name>
<evidence type="ECO:0000256" key="2">
    <source>
        <dbReference type="ARBA" id="ARBA00022695"/>
    </source>
</evidence>
<dbReference type="GO" id="GO:0016787">
    <property type="term" value="F:hydrolase activity"/>
    <property type="evidence" value="ECO:0007669"/>
    <property type="project" value="UniProtKB-KW"/>
</dbReference>
<reference evidence="8 9" key="2">
    <citation type="submission" date="2017-02" db="EMBL/GenBank/DDBJ databases">
        <title>A genome survey and senescence transcriptome analysis in Lentinula edodes.</title>
        <authorList>
            <person name="Sakamoto Y."/>
            <person name="Nakade K."/>
            <person name="Sato S."/>
            <person name="Yoshida Y."/>
            <person name="Miyazaki K."/>
            <person name="Natsume S."/>
            <person name="Konno N."/>
        </authorList>
    </citation>
    <scope>NUCLEOTIDE SEQUENCE [LARGE SCALE GENOMIC DNA]</scope>
    <source>
        <strain evidence="8 9">NBRC 111202</strain>
    </source>
</reference>
<keyword evidence="1" id="KW-0808">Transferase</keyword>
<dbReference type="SUPFAM" id="SSF56672">
    <property type="entry name" value="DNA/RNA polymerases"/>
    <property type="match status" value="1"/>
</dbReference>
<evidence type="ECO:0000256" key="6">
    <source>
        <dbReference type="ARBA" id="ARBA00022918"/>
    </source>
</evidence>
<dbReference type="STRING" id="5353.A0A1Q3EHN0"/>
<dbReference type="AlphaFoldDB" id="A0A1Q3EHN0"/>
<evidence type="ECO:0000313" key="8">
    <source>
        <dbReference type="EMBL" id="GAW06702.1"/>
    </source>
</evidence>
<feature type="domain" description="Reverse transcriptase RNase H-like" evidence="7">
    <location>
        <begin position="45"/>
        <end position="150"/>
    </location>
</feature>
<organism evidence="8 9">
    <name type="scientific">Lentinula edodes</name>
    <name type="common">Shiitake mushroom</name>
    <name type="synonym">Lentinus edodes</name>
    <dbReference type="NCBI Taxonomy" id="5353"/>
    <lineage>
        <taxon>Eukaryota</taxon>
        <taxon>Fungi</taxon>
        <taxon>Dikarya</taxon>
        <taxon>Basidiomycota</taxon>
        <taxon>Agaricomycotina</taxon>
        <taxon>Agaricomycetes</taxon>
        <taxon>Agaricomycetidae</taxon>
        <taxon>Agaricales</taxon>
        <taxon>Marasmiineae</taxon>
        <taxon>Omphalotaceae</taxon>
        <taxon>Lentinula</taxon>
    </lineage>
</organism>
<dbReference type="CDD" id="cd09274">
    <property type="entry name" value="RNase_HI_RT_Ty3"/>
    <property type="match status" value="1"/>
</dbReference>
<dbReference type="FunFam" id="3.10.20.370:FF:000001">
    <property type="entry name" value="Retrovirus-related Pol polyprotein from transposon 17.6-like protein"/>
    <property type="match status" value="1"/>
</dbReference>
<dbReference type="InterPro" id="IPR043502">
    <property type="entry name" value="DNA/RNA_pol_sf"/>
</dbReference>
<protein>
    <submittedName>
        <fullName evidence="8">Retrotransposon nucleocapsid protein</fullName>
    </submittedName>
</protein>
<dbReference type="GO" id="GO:0003964">
    <property type="term" value="F:RNA-directed DNA polymerase activity"/>
    <property type="evidence" value="ECO:0007669"/>
    <property type="project" value="UniProtKB-KW"/>
</dbReference>
<sequence length="202" mass="23395">MSKEKVQTVLEWLVPRKVKDISCQEAFENLKTAFTSAPILAHWEPNRPIIVETDASDYAIAAILSIQTVDGEIHPLAFLSRTLHTVELNYDTHDKELLAIFEAFKAWRHYLEGSGDPVDVVTDHKNLEYFSTTKILTRRQVRWSEYLHQFNMVIRFRPGKLGEKPDSITRRWDVYPKEGDIGYTQVLLVWNLQKILPMNIGA</sequence>
<evidence type="ECO:0000256" key="4">
    <source>
        <dbReference type="ARBA" id="ARBA00022759"/>
    </source>
</evidence>
<dbReference type="PANTHER" id="PTHR34072:SF52">
    <property type="entry name" value="RIBONUCLEASE H"/>
    <property type="match status" value="1"/>
</dbReference>
<proteinExistence type="predicted"/>
<keyword evidence="3" id="KW-0540">Nuclease</keyword>
<dbReference type="PANTHER" id="PTHR34072">
    <property type="entry name" value="ENZYMATIC POLYPROTEIN-RELATED"/>
    <property type="match status" value="1"/>
</dbReference>
<evidence type="ECO:0000259" key="7">
    <source>
        <dbReference type="Pfam" id="PF17917"/>
    </source>
</evidence>
<keyword evidence="6" id="KW-0695">RNA-directed DNA polymerase</keyword>